<comment type="caution">
    <text evidence="2">The sequence shown here is derived from an EMBL/GenBank/DDBJ whole genome shotgun (WGS) entry which is preliminary data.</text>
</comment>
<accession>A0A6A0AYA6</accession>
<name>A0A6A0AYA6_9ACTN</name>
<evidence type="ECO:0008006" key="4">
    <source>
        <dbReference type="Google" id="ProtNLM"/>
    </source>
</evidence>
<organism evidence="2 3">
    <name type="scientific">Streptomyces pacificus</name>
    <dbReference type="NCBI Taxonomy" id="2705029"/>
    <lineage>
        <taxon>Bacteria</taxon>
        <taxon>Bacillati</taxon>
        <taxon>Actinomycetota</taxon>
        <taxon>Actinomycetes</taxon>
        <taxon>Kitasatosporales</taxon>
        <taxon>Streptomycetaceae</taxon>
        <taxon>Streptomyces</taxon>
    </lineage>
</organism>
<sequence length="163" mass="18368">MRRLDNGAPLRAAMKAAGLSVPRLAAKTKEADPERKGLSAAYVGFIVGQGETAREECSDRAAQLIAAALDRELAELFETVVFTLKESTSTSRSQTRNSSKPLPEQLKTQRQLARFLQKSMSWIDRQIQDDAEFPVHYAGRSRRFDPQEVLDYLRDRRKARIAC</sequence>
<dbReference type="RefSeq" id="WP_173264418.1">
    <property type="nucleotide sequence ID" value="NZ_BLLG01000006.1"/>
</dbReference>
<dbReference type="EMBL" id="BLLG01000006">
    <property type="protein sequence ID" value="GFH36577.1"/>
    <property type="molecule type" value="Genomic_DNA"/>
</dbReference>
<dbReference type="AlphaFoldDB" id="A0A6A0AYA6"/>
<proteinExistence type="predicted"/>
<evidence type="ECO:0000313" key="3">
    <source>
        <dbReference type="Proteomes" id="UP000484988"/>
    </source>
</evidence>
<dbReference type="Gene3D" id="1.10.10.10">
    <property type="entry name" value="Winged helix-like DNA-binding domain superfamily/Winged helix DNA-binding domain"/>
    <property type="match status" value="1"/>
</dbReference>
<feature type="compositionally biased region" description="Low complexity" evidence="1">
    <location>
        <begin position="87"/>
        <end position="99"/>
    </location>
</feature>
<feature type="region of interest" description="Disordered" evidence="1">
    <location>
        <begin position="87"/>
        <end position="106"/>
    </location>
</feature>
<keyword evidence="3" id="KW-1185">Reference proteome</keyword>
<evidence type="ECO:0000256" key="1">
    <source>
        <dbReference type="SAM" id="MobiDB-lite"/>
    </source>
</evidence>
<dbReference type="InterPro" id="IPR036388">
    <property type="entry name" value="WH-like_DNA-bd_sf"/>
</dbReference>
<gene>
    <name evidence="2" type="ORF">SCWH03_28080</name>
</gene>
<dbReference type="Proteomes" id="UP000484988">
    <property type="component" value="Unassembled WGS sequence"/>
</dbReference>
<reference evidence="2 3" key="1">
    <citation type="submission" date="2020-02" db="EMBL/GenBank/DDBJ databases">
        <title>Whole Genome Shotgun Sequence of Streptomyces sp. strain CWH03.</title>
        <authorList>
            <person name="Dohra H."/>
            <person name="Kodani S."/>
            <person name="Yamamura H."/>
        </authorList>
    </citation>
    <scope>NUCLEOTIDE SEQUENCE [LARGE SCALE GENOMIC DNA]</scope>
    <source>
        <strain evidence="2 3">CWH03</strain>
    </source>
</reference>
<protein>
    <recommendedName>
        <fullName evidence="4">Helix-turn-helix domain-containing protein</fullName>
    </recommendedName>
</protein>
<evidence type="ECO:0000313" key="2">
    <source>
        <dbReference type="EMBL" id="GFH36577.1"/>
    </source>
</evidence>